<dbReference type="GO" id="GO:0006355">
    <property type="term" value="P:regulation of DNA-templated transcription"/>
    <property type="evidence" value="ECO:0007669"/>
    <property type="project" value="InterPro"/>
</dbReference>
<sequence>MADKPVTAPSLRFEILGRLRVWRDDEELDLGPAKQRAVLGVLLLNANRPVSTDAIVDAVWGDDPPDNGANVVQKYVAGLRRVLEPDRSPRSPGRLITLTPAGYALHVPPEDLDAEAFQRDVRRALAVRGDDPAQAAVMLRAALAMWRDTVLAGLTGPVFDAARERYAEERAAALEACIEIELDQGRHAELVPELIRLVADFPLREQLRYLLMLALYRCGRQAEALAAYRDAREFFIDEFGVEPGDRLQQLHLRILRADPALAAPAAADAPPASAPSAPPASAPSAAQAHAAPFAQIPPAQIPPAQVPFVQIPYAQVPYAQVPYAPVPFAPYPSASLSPFVLAAGPTPYPYRRTPLWKRLILLAIPPLTFGTGTCALVAYYAGRRRSRFLWLAATGYLLLSITFWAIMGTADEEGNTPYGVPAAISFIATVFGGMVHLALLTDAPAPEVAAVPPPAVVEMIERRARREQARVLVGRHPDVARELRIGRPDLPRTFDDGGLVDLNAVPEHVLAGLPGVDPYHAKLIVTVRETQGPFASPEDLIIRGLLPATVVRALAEVLVAVPVSTPVPEP</sequence>
<comment type="caution">
    <text evidence="8">The sequence shown here is derived from an EMBL/GenBank/DDBJ whole genome shotgun (WGS) entry which is preliminary data.</text>
</comment>
<dbReference type="Pfam" id="PF03704">
    <property type="entry name" value="BTAD"/>
    <property type="match status" value="1"/>
</dbReference>
<keyword evidence="6" id="KW-0812">Transmembrane</keyword>
<keyword evidence="2" id="KW-0805">Transcription regulation</keyword>
<dbReference type="SUPFAM" id="SSF47781">
    <property type="entry name" value="RuvA domain 2-like"/>
    <property type="match status" value="1"/>
</dbReference>
<dbReference type="InterPro" id="IPR010994">
    <property type="entry name" value="RuvA_2-like"/>
</dbReference>
<feature type="transmembrane region" description="Helical" evidence="6">
    <location>
        <begin position="359"/>
        <end position="381"/>
    </location>
</feature>
<feature type="DNA-binding region" description="OmpR/PhoB-type" evidence="5">
    <location>
        <begin position="2"/>
        <end position="107"/>
    </location>
</feature>
<evidence type="ECO:0000313" key="9">
    <source>
        <dbReference type="Proteomes" id="UP001165124"/>
    </source>
</evidence>
<dbReference type="AlphaFoldDB" id="A0A9W6Q0I3"/>
<evidence type="ECO:0000256" key="4">
    <source>
        <dbReference type="ARBA" id="ARBA00023163"/>
    </source>
</evidence>
<comment type="similarity">
    <text evidence="1">Belongs to the AfsR/DnrI/RedD regulatory family.</text>
</comment>
<reference evidence="8" key="1">
    <citation type="submission" date="2023-02" db="EMBL/GenBank/DDBJ databases">
        <title>Actinomadura rubrobrunea NBRC 14622.</title>
        <authorList>
            <person name="Ichikawa N."/>
            <person name="Sato H."/>
            <person name="Tonouchi N."/>
        </authorList>
    </citation>
    <scope>NUCLEOTIDE SEQUENCE</scope>
    <source>
        <strain evidence="8">NBRC 14622</strain>
    </source>
</reference>
<evidence type="ECO:0000256" key="1">
    <source>
        <dbReference type="ARBA" id="ARBA00005820"/>
    </source>
</evidence>
<gene>
    <name evidence="8" type="ORF">Arub01_59230</name>
</gene>
<dbReference type="CDD" id="cd15831">
    <property type="entry name" value="BTAD"/>
    <property type="match status" value="1"/>
</dbReference>
<evidence type="ECO:0000313" key="8">
    <source>
        <dbReference type="EMBL" id="GLW67680.1"/>
    </source>
</evidence>
<evidence type="ECO:0000256" key="6">
    <source>
        <dbReference type="SAM" id="Phobius"/>
    </source>
</evidence>
<dbReference type="SMART" id="SM01043">
    <property type="entry name" value="BTAD"/>
    <property type="match status" value="1"/>
</dbReference>
<dbReference type="EMBL" id="BSRZ01000033">
    <property type="protein sequence ID" value="GLW67680.1"/>
    <property type="molecule type" value="Genomic_DNA"/>
</dbReference>
<dbReference type="Pfam" id="PF00486">
    <property type="entry name" value="Trans_reg_C"/>
    <property type="match status" value="1"/>
</dbReference>
<keyword evidence="4" id="KW-0804">Transcription</keyword>
<dbReference type="SUPFAM" id="SSF48452">
    <property type="entry name" value="TPR-like"/>
    <property type="match status" value="1"/>
</dbReference>
<feature type="transmembrane region" description="Helical" evidence="6">
    <location>
        <begin position="418"/>
        <end position="440"/>
    </location>
</feature>
<dbReference type="PROSITE" id="PS51755">
    <property type="entry name" value="OMPR_PHOB"/>
    <property type="match status" value="1"/>
</dbReference>
<keyword evidence="3 5" id="KW-0238">DNA-binding</keyword>
<keyword evidence="6" id="KW-1133">Transmembrane helix</keyword>
<dbReference type="PANTHER" id="PTHR35807">
    <property type="entry name" value="TRANSCRIPTIONAL REGULATOR REDD-RELATED"/>
    <property type="match status" value="1"/>
</dbReference>
<dbReference type="Pfam" id="PF12836">
    <property type="entry name" value="HHH_3"/>
    <property type="match status" value="1"/>
</dbReference>
<evidence type="ECO:0000259" key="7">
    <source>
        <dbReference type="PROSITE" id="PS51755"/>
    </source>
</evidence>
<organism evidence="8 9">
    <name type="scientific">Actinomadura rubrobrunea</name>
    <dbReference type="NCBI Taxonomy" id="115335"/>
    <lineage>
        <taxon>Bacteria</taxon>
        <taxon>Bacillati</taxon>
        <taxon>Actinomycetota</taxon>
        <taxon>Actinomycetes</taxon>
        <taxon>Streptosporangiales</taxon>
        <taxon>Thermomonosporaceae</taxon>
        <taxon>Actinomadura</taxon>
    </lineage>
</organism>
<dbReference type="InterPro" id="IPR005158">
    <property type="entry name" value="BTAD"/>
</dbReference>
<keyword evidence="9" id="KW-1185">Reference proteome</keyword>
<keyword evidence="6" id="KW-0472">Membrane</keyword>
<dbReference type="SMART" id="SM00862">
    <property type="entry name" value="Trans_reg_C"/>
    <property type="match status" value="1"/>
</dbReference>
<dbReference type="RefSeq" id="WP_169803905.1">
    <property type="nucleotide sequence ID" value="NZ_BSRZ01000033.1"/>
</dbReference>
<dbReference type="SUPFAM" id="SSF46894">
    <property type="entry name" value="C-terminal effector domain of the bipartite response regulators"/>
    <property type="match status" value="1"/>
</dbReference>
<accession>A0A9W6Q0I3</accession>
<feature type="transmembrane region" description="Helical" evidence="6">
    <location>
        <begin position="388"/>
        <end position="406"/>
    </location>
</feature>
<evidence type="ECO:0000256" key="2">
    <source>
        <dbReference type="ARBA" id="ARBA00023015"/>
    </source>
</evidence>
<dbReference type="Gene3D" id="1.10.150.280">
    <property type="entry name" value="AF1531-like domain"/>
    <property type="match status" value="1"/>
</dbReference>
<dbReference type="GO" id="GO:0000160">
    <property type="term" value="P:phosphorelay signal transduction system"/>
    <property type="evidence" value="ECO:0007669"/>
    <property type="project" value="InterPro"/>
</dbReference>
<dbReference type="Gene3D" id="1.25.40.10">
    <property type="entry name" value="Tetratricopeptide repeat domain"/>
    <property type="match status" value="1"/>
</dbReference>
<proteinExistence type="inferred from homology"/>
<name>A0A9W6Q0I3_9ACTN</name>
<evidence type="ECO:0000256" key="3">
    <source>
        <dbReference type="ARBA" id="ARBA00023125"/>
    </source>
</evidence>
<dbReference type="InterPro" id="IPR016032">
    <property type="entry name" value="Sig_transdc_resp-reg_C-effctor"/>
</dbReference>
<dbReference type="InterPro" id="IPR001867">
    <property type="entry name" value="OmpR/PhoB-type_DNA-bd"/>
</dbReference>
<dbReference type="Proteomes" id="UP001165124">
    <property type="component" value="Unassembled WGS sequence"/>
</dbReference>
<dbReference type="PANTHER" id="PTHR35807:SF1">
    <property type="entry name" value="TRANSCRIPTIONAL REGULATOR REDD"/>
    <property type="match status" value="1"/>
</dbReference>
<dbReference type="CDD" id="cd00383">
    <property type="entry name" value="trans_reg_C"/>
    <property type="match status" value="1"/>
</dbReference>
<feature type="domain" description="OmpR/PhoB-type" evidence="7">
    <location>
        <begin position="2"/>
        <end position="107"/>
    </location>
</feature>
<protein>
    <recommendedName>
        <fullName evidence="7">OmpR/PhoB-type domain-containing protein</fullName>
    </recommendedName>
</protein>
<dbReference type="Gene3D" id="1.10.10.10">
    <property type="entry name" value="Winged helix-like DNA-binding domain superfamily/Winged helix DNA-binding domain"/>
    <property type="match status" value="1"/>
</dbReference>
<dbReference type="GO" id="GO:0003677">
    <property type="term" value="F:DNA binding"/>
    <property type="evidence" value="ECO:0007669"/>
    <property type="project" value="UniProtKB-UniRule"/>
</dbReference>
<evidence type="ECO:0000256" key="5">
    <source>
        <dbReference type="PROSITE-ProRule" id="PRU01091"/>
    </source>
</evidence>
<dbReference type="InterPro" id="IPR051677">
    <property type="entry name" value="AfsR-DnrI-RedD_regulator"/>
</dbReference>
<dbReference type="InterPro" id="IPR011990">
    <property type="entry name" value="TPR-like_helical_dom_sf"/>
</dbReference>
<dbReference type="InterPro" id="IPR036388">
    <property type="entry name" value="WH-like_DNA-bd_sf"/>
</dbReference>